<sequence length="161" mass="18635">MKKILLLTILTIFSFAQEDTISSLTKEKLEVMALKKELNDFYNQKEKEYEERKKELELIQSKIESEKKAIQKIHDKNLALLQDIENTVASKTAKIYNGMKPKTAASIFDEMINEGKIDDVFDIILKLKEKNVTALMKFLSVQSAMQITEKLENFNVNDVKE</sequence>
<gene>
    <name evidence="1" type="ORF">APAC_2322</name>
</gene>
<reference evidence="2" key="1">
    <citation type="submission" date="2019-09" db="EMBL/GenBank/DDBJ databases">
        <title>Complete genome sequencing of four Arcobacter species reveals a diverse suite of mobile elements.</title>
        <authorList>
            <person name="On S.L.W."/>
            <person name="Miller W.G."/>
            <person name="Biggs P."/>
            <person name="Cornelius A."/>
            <person name="Vandamme P."/>
        </authorList>
    </citation>
    <scope>NUCLEOTIDE SEQUENCE [LARGE SCALE GENOMIC DNA]</scope>
    <source>
        <strain evidence="2">LMG 26638</strain>
    </source>
</reference>
<keyword evidence="2" id="KW-1185">Reference proteome</keyword>
<evidence type="ECO:0000313" key="1">
    <source>
        <dbReference type="EMBL" id="QEP35382.1"/>
    </source>
</evidence>
<dbReference type="AlphaFoldDB" id="A0A5C2HG38"/>
<dbReference type="Proteomes" id="UP000322726">
    <property type="component" value="Chromosome"/>
</dbReference>
<dbReference type="SUPFAM" id="SSF158791">
    <property type="entry name" value="MgtE N-terminal domain-like"/>
    <property type="match status" value="1"/>
</dbReference>
<reference evidence="1 2" key="2">
    <citation type="submission" date="2019-09" db="EMBL/GenBank/DDBJ databases">
        <title>Complete genome sequencing of four Arcobacter species reveals a diverse suite of mobile elements.</title>
        <authorList>
            <person name="Miller W.G."/>
            <person name="Yee E."/>
            <person name="Bono J.L."/>
        </authorList>
    </citation>
    <scope>NUCLEOTIDE SEQUENCE [LARGE SCALE GENOMIC DNA]</scope>
    <source>
        <strain evidence="1 2">LMG 26638</strain>
    </source>
</reference>
<dbReference type="RefSeq" id="WP_130234277.1">
    <property type="nucleotide sequence ID" value="NZ_BMEF01000009.1"/>
</dbReference>
<evidence type="ECO:0000313" key="2">
    <source>
        <dbReference type="Proteomes" id="UP000322726"/>
    </source>
</evidence>
<organism evidence="1 2">
    <name type="scientific">Malaciobacter pacificus</name>
    <dbReference type="NCBI Taxonomy" id="1080223"/>
    <lineage>
        <taxon>Bacteria</taxon>
        <taxon>Pseudomonadati</taxon>
        <taxon>Campylobacterota</taxon>
        <taxon>Epsilonproteobacteria</taxon>
        <taxon>Campylobacterales</taxon>
        <taxon>Arcobacteraceae</taxon>
        <taxon>Malaciobacter</taxon>
    </lineage>
</organism>
<dbReference type="EMBL" id="CP035928">
    <property type="protein sequence ID" value="QEP35382.1"/>
    <property type="molecule type" value="Genomic_DNA"/>
</dbReference>
<name>A0A5C2HG38_9BACT</name>
<dbReference type="KEGG" id="apai:APAC_2322"/>
<protein>
    <submittedName>
        <fullName evidence="1">Uncharacterized protein</fullName>
    </submittedName>
</protein>
<proteinExistence type="predicted"/>
<dbReference type="OrthoDB" id="5365664at2"/>
<accession>A0A5C2HG38</accession>
<reference evidence="1 2" key="3">
    <citation type="submission" date="2019-09" db="EMBL/GenBank/DDBJ databases">
        <title>Taxonomic note: a critical rebuttal of the proposed division of the genus Arcobacter into six genera, emended descriptions of Arcobacter anaerophilus and the genus Arcobacter, and an assessment of genus-level boundaries for Epsilonproteobacteria using in silico genomic comparator tools.</title>
        <authorList>
            <person name="On S.L.W."/>
            <person name="Miller W.G."/>
            <person name="Biggs P."/>
            <person name="Cornelius A."/>
            <person name="Vandamme P."/>
        </authorList>
    </citation>
    <scope>NUCLEOTIDE SEQUENCE [LARGE SCALE GENOMIC DNA]</scope>
    <source>
        <strain evidence="1 2">LMG 26638</strain>
    </source>
</reference>